<feature type="compositionally biased region" description="Basic and acidic residues" evidence="1">
    <location>
        <begin position="161"/>
        <end position="170"/>
    </location>
</feature>
<evidence type="ECO:0000256" key="1">
    <source>
        <dbReference type="SAM" id="MobiDB-lite"/>
    </source>
</evidence>
<sequence>MAWGSGCLLIVNNVVKNLMTFCVFRASRIFEVCKQSSHVNCLAACSHVHRIKGTKINYAFCCQLGIYTLANRDHKPFSSWVVCGPDWVGPHNSPTGAGATHDDPEVIGNPTIWLSGEGGEQGGKRRSGRGRERKNRRDQKAIRPNWGRENRGDQGAVRPHQGREEWRDQEVVCPNRGQKDQPPGSGMRQPDTLLEKGQG</sequence>
<dbReference type="Proteomes" id="UP001066276">
    <property type="component" value="Chromosome 10"/>
</dbReference>
<accession>A0AAV7M003</accession>
<proteinExistence type="predicted"/>
<reference evidence="2" key="1">
    <citation type="journal article" date="2022" name="bioRxiv">
        <title>Sequencing and chromosome-scale assembly of the giantPleurodeles waltlgenome.</title>
        <authorList>
            <person name="Brown T."/>
            <person name="Elewa A."/>
            <person name="Iarovenko S."/>
            <person name="Subramanian E."/>
            <person name="Araus A.J."/>
            <person name="Petzold A."/>
            <person name="Susuki M."/>
            <person name="Suzuki K.-i.T."/>
            <person name="Hayashi T."/>
            <person name="Toyoda A."/>
            <person name="Oliveira C."/>
            <person name="Osipova E."/>
            <person name="Leigh N.D."/>
            <person name="Simon A."/>
            <person name="Yun M.H."/>
        </authorList>
    </citation>
    <scope>NUCLEOTIDE SEQUENCE</scope>
    <source>
        <strain evidence="2">20211129_DDA</strain>
        <tissue evidence="2">Liver</tissue>
    </source>
</reference>
<evidence type="ECO:0000313" key="2">
    <source>
        <dbReference type="EMBL" id="KAJ1096791.1"/>
    </source>
</evidence>
<gene>
    <name evidence="2" type="ORF">NDU88_001922</name>
</gene>
<feature type="compositionally biased region" description="Basic residues" evidence="1">
    <location>
        <begin position="124"/>
        <end position="137"/>
    </location>
</feature>
<evidence type="ECO:0000313" key="3">
    <source>
        <dbReference type="Proteomes" id="UP001066276"/>
    </source>
</evidence>
<name>A0AAV7M003_PLEWA</name>
<keyword evidence="3" id="KW-1185">Reference proteome</keyword>
<protein>
    <submittedName>
        <fullName evidence="2">Uncharacterized protein</fullName>
    </submittedName>
</protein>
<comment type="caution">
    <text evidence="2">The sequence shown here is derived from an EMBL/GenBank/DDBJ whole genome shotgun (WGS) entry which is preliminary data.</text>
</comment>
<feature type="region of interest" description="Disordered" evidence="1">
    <location>
        <begin position="94"/>
        <end position="199"/>
    </location>
</feature>
<feature type="compositionally biased region" description="Basic and acidic residues" evidence="1">
    <location>
        <begin position="138"/>
        <end position="152"/>
    </location>
</feature>
<dbReference type="EMBL" id="JANPWB010000014">
    <property type="protein sequence ID" value="KAJ1096791.1"/>
    <property type="molecule type" value="Genomic_DNA"/>
</dbReference>
<organism evidence="2 3">
    <name type="scientific">Pleurodeles waltl</name>
    <name type="common">Iberian ribbed newt</name>
    <dbReference type="NCBI Taxonomy" id="8319"/>
    <lineage>
        <taxon>Eukaryota</taxon>
        <taxon>Metazoa</taxon>
        <taxon>Chordata</taxon>
        <taxon>Craniata</taxon>
        <taxon>Vertebrata</taxon>
        <taxon>Euteleostomi</taxon>
        <taxon>Amphibia</taxon>
        <taxon>Batrachia</taxon>
        <taxon>Caudata</taxon>
        <taxon>Salamandroidea</taxon>
        <taxon>Salamandridae</taxon>
        <taxon>Pleurodelinae</taxon>
        <taxon>Pleurodeles</taxon>
    </lineage>
</organism>
<dbReference type="AlphaFoldDB" id="A0AAV7M003"/>